<protein>
    <submittedName>
        <fullName evidence="5">Transcriptional regulator, LuxR family</fullName>
    </submittedName>
</protein>
<evidence type="ECO:0000313" key="5">
    <source>
        <dbReference type="EMBL" id="SPP93339.1"/>
    </source>
</evidence>
<dbReference type="GO" id="GO:0003677">
    <property type="term" value="F:DNA binding"/>
    <property type="evidence" value="ECO:0007669"/>
    <property type="project" value="UniProtKB-KW"/>
</dbReference>
<keyword evidence="3" id="KW-0804">Transcription</keyword>
<evidence type="ECO:0000256" key="3">
    <source>
        <dbReference type="ARBA" id="ARBA00023163"/>
    </source>
</evidence>
<dbReference type="KEGG" id="bvz:BRAD3257_2262"/>
<proteinExistence type="predicted"/>
<evidence type="ECO:0000256" key="2">
    <source>
        <dbReference type="ARBA" id="ARBA00023125"/>
    </source>
</evidence>
<name>A0A2U3PW39_9BRAD</name>
<dbReference type="PANTHER" id="PTHR44688:SF16">
    <property type="entry name" value="DNA-BINDING TRANSCRIPTIONAL ACTIVATOR DEVR_DOSR"/>
    <property type="match status" value="1"/>
</dbReference>
<dbReference type="SMART" id="SM00421">
    <property type="entry name" value="HTH_LUXR"/>
    <property type="match status" value="1"/>
</dbReference>
<keyword evidence="2" id="KW-0238">DNA-binding</keyword>
<dbReference type="AlphaFoldDB" id="A0A2U3PW39"/>
<reference evidence="5 6" key="1">
    <citation type="submission" date="2018-03" db="EMBL/GenBank/DDBJ databases">
        <authorList>
            <person name="Gully D."/>
        </authorList>
    </citation>
    <scope>NUCLEOTIDE SEQUENCE [LARGE SCALE GENOMIC DNA]</scope>
    <source>
        <strain evidence="5">ORS3257</strain>
    </source>
</reference>
<dbReference type="PANTHER" id="PTHR44688">
    <property type="entry name" value="DNA-BINDING TRANSCRIPTIONAL ACTIVATOR DEVR_DOSR"/>
    <property type="match status" value="1"/>
</dbReference>
<dbReference type="EMBL" id="LS398110">
    <property type="protein sequence ID" value="SPP93339.1"/>
    <property type="molecule type" value="Genomic_DNA"/>
</dbReference>
<dbReference type="RefSeq" id="WP_160118794.1">
    <property type="nucleotide sequence ID" value="NZ_LS398110.1"/>
</dbReference>
<sequence length="280" mass="30591">MMSGEIVTDHDVLTPEQIRSDPMYNEVLYPFGFQWFAGVGFWAESAAWALTLQRTGREGSFEARDKRLLARLAPRLTETATLATAVGRVALTSMTNVLNQVQQPALVLNRRGMVLSTNAAADAGFDDDIRISNRRLMVRDKSALAKLDQLVDLIRSTPDSHALPAAPIPVRRTAKPPVVIRVLPIDGAARNVFLGARAMLTLSNLLPRPGPDPGLIAEAFDLTPAESRLAALLASGMSIDGVAERLRISRETVRNHLRSVFSKTGIHRQSELISLVSQLI</sequence>
<dbReference type="CDD" id="cd06170">
    <property type="entry name" value="LuxR_C_like"/>
    <property type="match status" value="1"/>
</dbReference>
<feature type="domain" description="HTH luxR-type" evidence="4">
    <location>
        <begin position="215"/>
        <end position="280"/>
    </location>
</feature>
<dbReference type="Pfam" id="PF00196">
    <property type="entry name" value="GerE"/>
    <property type="match status" value="1"/>
</dbReference>
<keyword evidence="1" id="KW-0805">Transcription regulation</keyword>
<dbReference type="GO" id="GO:0006355">
    <property type="term" value="P:regulation of DNA-templated transcription"/>
    <property type="evidence" value="ECO:0007669"/>
    <property type="project" value="InterPro"/>
</dbReference>
<dbReference type="SUPFAM" id="SSF46894">
    <property type="entry name" value="C-terminal effector domain of the bipartite response regulators"/>
    <property type="match status" value="1"/>
</dbReference>
<dbReference type="PRINTS" id="PR00038">
    <property type="entry name" value="HTHLUXR"/>
</dbReference>
<dbReference type="PROSITE" id="PS50043">
    <property type="entry name" value="HTH_LUXR_2"/>
    <property type="match status" value="1"/>
</dbReference>
<dbReference type="InterPro" id="IPR016032">
    <property type="entry name" value="Sig_transdc_resp-reg_C-effctor"/>
</dbReference>
<dbReference type="InterPro" id="IPR036388">
    <property type="entry name" value="WH-like_DNA-bd_sf"/>
</dbReference>
<gene>
    <name evidence="5" type="ORF">BRAD3257_2262</name>
</gene>
<dbReference type="Gene3D" id="1.10.10.10">
    <property type="entry name" value="Winged helix-like DNA-binding domain superfamily/Winged helix DNA-binding domain"/>
    <property type="match status" value="1"/>
</dbReference>
<evidence type="ECO:0000313" key="6">
    <source>
        <dbReference type="Proteomes" id="UP000246085"/>
    </source>
</evidence>
<accession>A0A2U3PW39</accession>
<evidence type="ECO:0000259" key="4">
    <source>
        <dbReference type="PROSITE" id="PS50043"/>
    </source>
</evidence>
<organism evidence="5 6">
    <name type="scientific">Bradyrhizobium vignae</name>
    <dbReference type="NCBI Taxonomy" id="1549949"/>
    <lineage>
        <taxon>Bacteria</taxon>
        <taxon>Pseudomonadati</taxon>
        <taxon>Pseudomonadota</taxon>
        <taxon>Alphaproteobacteria</taxon>
        <taxon>Hyphomicrobiales</taxon>
        <taxon>Nitrobacteraceae</taxon>
        <taxon>Bradyrhizobium</taxon>
    </lineage>
</organism>
<dbReference type="InterPro" id="IPR000792">
    <property type="entry name" value="Tscrpt_reg_LuxR_C"/>
</dbReference>
<dbReference type="Proteomes" id="UP000246085">
    <property type="component" value="Chromosome BRAD3257"/>
</dbReference>
<evidence type="ECO:0000256" key="1">
    <source>
        <dbReference type="ARBA" id="ARBA00023015"/>
    </source>
</evidence>